<keyword evidence="2" id="KW-1185">Reference proteome</keyword>
<organism evidence="1 2">
    <name type="scientific">Acaulospora colombiana</name>
    <dbReference type="NCBI Taxonomy" id="27376"/>
    <lineage>
        <taxon>Eukaryota</taxon>
        <taxon>Fungi</taxon>
        <taxon>Fungi incertae sedis</taxon>
        <taxon>Mucoromycota</taxon>
        <taxon>Glomeromycotina</taxon>
        <taxon>Glomeromycetes</taxon>
        <taxon>Diversisporales</taxon>
        <taxon>Acaulosporaceae</taxon>
        <taxon>Acaulospora</taxon>
    </lineage>
</organism>
<dbReference type="Proteomes" id="UP000789525">
    <property type="component" value="Unassembled WGS sequence"/>
</dbReference>
<evidence type="ECO:0000313" key="2">
    <source>
        <dbReference type="Proteomes" id="UP000789525"/>
    </source>
</evidence>
<gene>
    <name evidence="1" type="ORF">ACOLOM_LOCUS10957</name>
</gene>
<sequence>MAPVIFLPHPLHLSPYGSALQEKPSNLVLQQSHQQYFKRSISNLLYSHSMTNTEDGVPLRDTSNKPFTTETKCVKAKSLSISPWTKYKSAASPSRRQQADKSSSSFEEILDTTHKTEREVRASLSKLRRMILTEGLPEE</sequence>
<accession>A0ACA9PP31</accession>
<comment type="caution">
    <text evidence="1">The sequence shown here is derived from an EMBL/GenBank/DDBJ whole genome shotgun (WGS) entry which is preliminary data.</text>
</comment>
<reference evidence="1" key="1">
    <citation type="submission" date="2021-06" db="EMBL/GenBank/DDBJ databases">
        <authorList>
            <person name="Kallberg Y."/>
            <person name="Tangrot J."/>
            <person name="Rosling A."/>
        </authorList>
    </citation>
    <scope>NUCLEOTIDE SEQUENCE</scope>
    <source>
        <strain evidence="1">CL356</strain>
    </source>
</reference>
<feature type="non-terminal residue" evidence="1">
    <location>
        <position position="139"/>
    </location>
</feature>
<evidence type="ECO:0000313" key="1">
    <source>
        <dbReference type="EMBL" id="CAG8717105.1"/>
    </source>
</evidence>
<dbReference type="EMBL" id="CAJVPT010037287">
    <property type="protein sequence ID" value="CAG8717105.1"/>
    <property type="molecule type" value="Genomic_DNA"/>
</dbReference>
<protein>
    <submittedName>
        <fullName evidence="1">603_t:CDS:1</fullName>
    </submittedName>
</protein>
<proteinExistence type="predicted"/>
<name>A0ACA9PP31_9GLOM</name>